<protein>
    <submittedName>
        <fullName evidence="3">Myosin motor domain-containing protein</fullName>
    </submittedName>
</protein>
<accession>A0A183IC67</accession>
<proteinExistence type="predicted"/>
<sequence>MIDFAIASFDMRQSVMDIRQKRDDVLSADHQLWLSYYAVREWYRKRPESAPSYSLFSEPMICDIPCVELGATRTDDVPSGKVLGRRGMLRAKLQSVTTDRHGYLSRVAYLFRAQSLAVLAATSWFRSQQLKRRVEFALSSFRLKFLKEARRGRMQLVVASGRRRTHSAALKAKTCT</sequence>
<evidence type="ECO:0000313" key="2">
    <source>
        <dbReference type="Proteomes" id="UP000270296"/>
    </source>
</evidence>
<evidence type="ECO:0000313" key="3">
    <source>
        <dbReference type="WBParaSite" id="SBAD_0000126101-mRNA-1"/>
    </source>
</evidence>
<organism evidence="3">
    <name type="scientific">Soboliphyme baturini</name>
    <dbReference type="NCBI Taxonomy" id="241478"/>
    <lineage>
        <taxon>Eukaryota</taxon>
        <taxon>Metazoa</taxon>
        <taxon>Ecdysozoa</taxon>
        <taxon>Nematoda</taxon>
        <taxon>Enoplea</taxon>
        <taxon>Dorylaimia</taxon>
        <taxon>Dioctophymatida</taxon>
        <taxon>Dioctophymatoidea</taxon>
        <taxon>Soboliphymatidae</taxon>
        <taxon>Soboliphyme</taxon>
    </lineage>
</organism>
<reference evidence="3" key="1">
    <citation type="submission" date="2016-06" db="UniProtKB">
        <authorList>
            <consortium name="WormBaseParasite"/>
        </authorList>
    </citation>
    <scope>IDENTIFICATION</scope>
</reference>
<dbReference type="AlphaFoldDB" id="A0A183IC67"/>
<evidence type="ECO:0000313" key="1">
    <source>
        <dbReference type="EMBL" id="VDO93568.1"/>
    </source>
</evidence>
<dbReference type="WBParaSite" id="SBAD_0000126101-mRNA-1">
    <property type="protein sequence ID" value="SBAD_0000126101-mRNA-1"/>
    <property type="gene ID" value="SBAD_0000126101"/>
</dbReference>
<name>A0A183IC67_9BILA</name>
<reference evidence="1 2" key="2">
    <citation type="submission" date="2018-11" db="EMBL/GenBank/DDBJ databases">
        <authorList>
            <consortium name="Pathogen Informatics"/>
        </authorList>
    </citation>
    <scope>NUCLEOTIDE SEQUENCE [LARGE SCALE GENOMIC DNA]</scope>
</reference>
<dbReference type="EMBL" id="UZAM01006747">
    <property type="protein sequence ID" value="VDO93568.1"/>
    <property type="molecule type" value="Genomic_DNA"/>
</dbReference>
<gene>
    <name evidence="1" type="ORF">SBAD_LOCUS1211</name>
</gene>
<dbReference type="Proteomes" id="UP000270296">
    <property type="component" value="Unassembled WGS sequence"/>
</dbReference>
<keyword evidence="2" id="KW-1185">Reference proteome</keyword>